<sequence length="206" mass="23041">MISIRFVLQLKGFHQGNYNGEFVCAFASNLGVCLIVKVELWAILIAIILALSRGFSKLSIECGSATAINMINSGVCVHHLCYTLYAVASHGMSIDTGIKLLDSIPDFIYLLLLADASAATWYCRSSLHYIKNIQTSRSGGSVFLGTKNDLIMICRYLFYLGKTRTIQLEKLPDEEAEQFLTYPFIDPEPEKPWLAQRRALRISYSA</sequence>
<dbReference type="Pfam" id="PF13456">
    <property type="entry name" value="RVT_3"/>
    <property type="match status" value="1"/>
</dbReference>
<feature type="domain" description="RNase H type-1" evidence="1">
    <location>
        <begin position="18"/>
        <end position="75"/>
    </location>
</feature>
<evidence type="ECO:0000313" key="2">
    <source>
        <dbReference type="EMBL" id="RZB53780.1"/>
    </source>
</evidence>
<reference evidence="2 3" key="1">
    <citation type="submission" date="2018-09" db="EMBL/GenBank/DDBJ databases">
        <title>A high-quality reference genome of wild soybean provides a powerful tool to mine soybean genomes.</title>
        <authorList>
            <person name="Xie M."/>
            <person name="Chung C.Y.L."/>
            <person name="Li M.-W."/>
            <person name="Wong F.-L."/>
            <person name="Chan T.-F."/>
            <person name="Lam H.-M."/>
        </authorList>
    </citation>
    <scope>NUCLEOTIDE SEQUENCE [LARGE SCALE GENOMIC DNA]</scope>
    <source>
        <strain evidence="3">cv. W05</strain>
        <tissue evidence="2">Hypocotyl of etiolated seedlings</tissue>
    </source>
</reference>
<protein>
    <recommendedName>
        <fullName evidence="1">RNase H type-1 domain-containing protein</fullName>
    </recommendedName>
</protein>
<accession>A0A445FXY1</accession>
<organism evidence="2 3">
    <name type="scientific">Glycine soja</name>
    <name type="common">Wild soybean</name>
    <dbReference type="NCBI Taxonomy" id="3848"/>
    <lineage>
        <taxon>Eukaryota</taxon>
        <taxon>Viridiplantae</taxon>
        <taxon>Streptophyta</taxon>
        <taxon>Embryophyta</taxon>
        <taxon>Tracheophyta</taxon>
        <taxon>Spermatophyta</taxon>
        <taxon>Magnoliopsida</taxon>
        <taxon>eudicotyledons</taxon>
        <taxon>Gunneridae</taxon>
        <taxon>Pentapetalae</taxon>
        <taxon>rosids</taxon>
        <taxon>fabids</taxon>
        <taxon>Fabales</taxon>
        <taxon>Fabaceae</taxon>
        <taxon>Papilionoideae</taxon>
        <taxon>50 kb inversion clade</taxon>
        <taxon>NPAAA clade</taxon>
        <taxon>indigoferoid/millettioid clade</taxon>
        <taxon>Phaseoleae</taxon>
        <taxon>Glycine</taxon>
        <taxon>Glycine subgen. Soja</taxon>
    </lineage>
</organism>
<dbReference type="GO" id="GO:0004523">
    <property type="term" value="F:RNA-DNA hybrid ribonuclease activity"/>
    <property type="evidence" value="ECO:0007669"/>
    <property type="project" value="InterPro"/>
</dbReference>
<dbReference type="EMBL" id="QZWG01000018">
    <property type="protein sequence ID" value="RZB53780.1"/>
    <property type="molecule type" value="Genomic_DNA"/>
</dbReference>
<gene>
    <name evidence="2" type="ORF">D0Y65_049641</name>
</gene>
<evidence type="ECO:0000313" key="3">
    <source>
        <dbReference type="Proteomes" id="UP000289340"/>
    </source>
</evidence>
<name>A0A445FXY1_GLYSO</name>
<dbReference type="InterPro" id="IPR002156">
    <property type="entry name" value="RNaseH_domain"/>
</dbReference>
<dbReference type="Proteomes" id="UP000289340">
    <property type="component" value="Chromosome 18"/>
</dbReference>
<proteinExistence type="predicted"/>
<dbReference type="AlphaFoldDB" id="A0A445FXY1"/>
<comment type="caution">
    <text evidence="2">The sequence shown here is derived from an EMBL/GenBank/DDBJ whole genome shotgun (WGS) entry which is preliminary data.</text>
</comment>
<keyword evidence="3" id="KW-1185">Reference proteome</keyword>
<evidence type="ECO:0000259" key="1">
    <source>
        <dbReference type="Pfam" id="PF13456"/>
    </source>
</evidence>
<dbReference type="GO" id="GO:0003676">
    <property type="term" value="F:nucleic acid binding"/>
    <property type="evidence" value="ECO:0007669"/>
    <property type="project" value="InterPro"/>
</dbReference>